<evidence type="ECO:0000313" key="13">
    <source>
        <dbReference type="EMBL" id="MCU6745672.1"/>
    </source>
</evidence>
<organism evidence="13 14">
    <name type="scientific">Suilimivivens aceti</name>
    <dbReference type="NCBI Taxonomy" id="2981774"/>
    <lineage>
        <taxon>Bacteria</taxon>
        <taxon>Bacillati</taxon>
        <taxon>Bacillota</taxon>
        <taxon>Clostridia</taxon>
        <taxon>Lachnospirales</taxon>
        <taxon>Lachnospiraceae</taxon>
        <taxon>Suilimivivens</taxon>
    </lineage>
</organism>
<reference evidence="13 14" key="1">
    <citation type="journal article" date="2021" name="ISME Commun">
        <title>Automated analysis of genomic sequences facilitates high-throughput and comprehensive description of bacteria.</title>
        <authorList>
            <person name="Hitch T.C.A."/>
        </authorList>
    </citation>
    <scope>NUCLEOTIDE SEQUENCE [LARGE SCALE GENOMIC DNA]</scope>
    <source>
        <strain evidence="13 14">Sanger_18</strain>
    </source>
</reference>
<evidence type="ECO:0000256" key="4">
    <source>
        <dbReference type="ARBA" id="ARBA00022723"/>
    </source>
</evidence>
<dbReference type="InterPro" id="IPR013221">
    <property type="entry name" value="Mur_ligase_cen"/>
</dbReference>
<keyword evidence="6 10" id="KW-0067">ATP-binding</keyword>
<dbReference type="InterPro" id="IPR004101">
    <property type="entry name" value="Mur_ligase_C"/>
</dbReference>
<dbReference type="PROSITE" id="PS01012">
    <property type="entry name" value="FOLYLPOLYGLU_SYNT_2"/>
    <property type="match status" value="1"/>
</dbReference>
<dbReference type="Proteomes" id="UP001652432">
    <property type="component" value="Unassembled WGS sequence"/>
</dbReference>
<dbReference type="InterPro" id="IPR018109">
    <property type="entry name" value="Folylpolyglutamate_synth_CS"/>
</dbReference>
<evidence type="ECO:0000256" key="7">
    <source>
        <dbReference type="ARBA" id="ARBA00022842"/>
    </source>
</evidence>
<protein>
    <recommendedName>
        <fullName evidence="2">tetrahydrofolate synthase</fullName>
        <ecNumber evidence="2">6.3.2.17</ecNumber>
    </recommendedName>
    <alternativeName>
        <fullName evidence="8">Tetrahydrofolylpolyglutamate synthase</fullName>
    </alternativeName>
</protein>
<evidence type="ECO:0000256" key="5">
    <source>
        <dbReference type="ARBA" id="ARBA00022741"/>
    </source>
</evidence>
<dbReference type="PROSITE" id="PS01011">
    <property type="entry name" value="FOLYLPOLYGLU_SYNT_1"/>
    <property type="match status" value="1"/>
</dbReference>
<feature type="domain" description="Mur ligase central" evidence="12">
    <location>
        <begin position="52"/>
        <end position="274"/>
    </location>
</feature>
<comment type="catalytic activity">
    <reaction evidence="9">
        <text>(6S)-5,6,7,8-tetrahydrofolyl-(gamma-L-Glu)(n) + L-glutamate + ATP = (6S)-5,6,7,8-tetrahydrofolyl-(gamma-L-Glu)(n+1) + ADP + phosphate + H(+)</text>
        <dbReference type="Rhea" id="RHEA:10580"/>
        <dbReference type="Rhea" id="RHEA-COMP:14738"/>
        <dbReference type="Rhea" id="RHEA-COMP:14740"/>
        <dbReference type="ChEBI" id="CHEBI:15378"/>
        <dbReference type="ChEBI" id="CHEBI:29985"/>
        <dbReference type="ChEBI" id="CHEBI:30616"/>
        <dbReference type="ChEBI" id="CHEBI:43474"/>
        <dbReference type="ChEBI" id="CHEBI:141005"/>
        <dbReference type="ChEBI" id="CHEBI:456216"/>
        <dbReference type="EC" id="6.3.2.17"/>
    </reaction>
</comment>
<dbReference type="InterPro" id="IPR036615">
    <property type="entry name" value="Mur_ligase_C_dom_sf"/>
</dbReference>
<evidence type="ECO:0000259" key="11">
    <source>
        <dbReference type="Pfam" id="PF02875"/>
    </source>
</evidence>
<gene>
    <name evidence="13" type="ORF">OCV77_14445</name>
</gene>
<dbReference type="PANTHER" id="PTHR11136:SF0">
    <property type="entry name" value="DIHYDROFOLATE SYNTHETASE-RELATED"/>
    <property type="match status" value="1"/>
</dbReference>
<dbReference type="RefSeq" id="WP_262575705.1">
    <property type="nucleotide sequence ID" value="NZ_JAOQKJ010000015.1"/>
</dbReference>
<comment type="similarity">
    <text evidence="1 10">Belongs to the folylpolyglutamate synthase family.</text>
</comment>
<evidence type="ECO:0000256" key="8">
    <source>
        <dbReference type="ARBA" id="ARBA00030592"/>
    </source>
</evidence>
<evidence type="ECO:0000256" key="10">
    <source>
        <dbReference type="PIRNR" id="PIRNR001563"/>
    </source>
</evidence>
<dbReference type="SUPFAM" id="SSF53244">
    <property type="entry name" value="MurD-like peptide ligases, peptide-binding domain"/>
    <property type="match status" value="1"/>
</dbReference>
<dbReference type="NCBIfam" id="TIGR01499">
    <property type="entry name" value="folC"/>
    <property type="match status" value="1"/>
</dbReference>
<evidence type="ECO:0000256" key="1">
    <source>
        <dbReference type="ARBA" id="ARBA00008276"/>
    </source>
</evidence>
<dbReference type="Pfam" id="PF08245">
    <property type="entry name" value="Mur_ligase_M"/>
    <property type="match status" value="1"/>
</dbReference>
<evidence type="ECO:0000256" key="9">
    <source>
        <dbReference type="ARBA" id="ARBA00047493"/>
    </source>
</evidence>
<keyword evidence="7" id="KW-0460">Magnesium</keyword>
<evidence type="ECO:0000256" key="3">
    <source>
        <dbReference type="ARBA" id="ARBA00022598"/>
    </source>
</evidence>
<dbReference type="PIRSF" id="PIRSF001563">
    <property type="entry name" value="Folylpolyglu_synth"/>
    <property type="match status" value="1"/>
</dbReference>
<keyword evidence="5 10" id="KW-0547">Nucleotide-binding</keyword>
<proteinExistence type="inferred from homology"/>
<evidence type="ECO:0000256" key="2">
    <source>
        <dbReference type="ARBA" id="ARBA00013025"/>
    </source>
</evidence>
<dbReference type="Gene3D" id="3.40.1190.10">
    <property type="entry name" value="Mur-like, catalytic domain"/>
    <property type="match status" value="1"/>
</dbReference>
<keyword evidence="3 10" id="KW-0436">Ligase</keyword>
<feature type="domain" description="Mur ligase C-terminal" evidence="11">
    <location>
        <begin position="301"/>
        <end position="420"/>
    </location>
</feature>
<dbReference type="Pfam" id="PF02875">
    <property type="entry name" value="Mur_ligase_C"/>
    <property type="match status" value="1"/>
</dbReference>
<dbReference type="EC" id="6.3.2.17" evidence="2"/>
<dbReference type="InterPro" id="IPR001645">
    <property type="entry name" value="Folylpolyglutamate_synth"/>
</dbReference>
<name>A0ABT2T5Z1_9FIRM</name>
<evidence type="ECO:0000256" key="6">
    <source>
        <dbReference type="ARBA" id="ARBA00022840"/>
    </source>
</evidence>
<keyword evidence="4" id="KW-0479">Metal-binding</keyword>
<accession>A0ABT2T5Z1</accession>
<dbReference type="SUPFAM" id="SSF53623">
    <property type="entry name" value="MurD-like peptide ligases, catalytic domain"/>
    <property type="match status" value="1"/>
</dbReference>
<comment type="caution">
    <text evidence="13">The sequence shown here is derived from an EMBL/GenBank/DDBJ whole genome shotgun (WGS) entry which is preliminary data.</text>
</comment>
<dbReference type="Gene3D" id="3.90.190.20">
    <property type="entry name" value="Mur ligase, C-terminal domain"/>
    <property type="match status" value="1"/>
</dbReference>
<evidence type="ECO:0000313" key="14">
    <source>
        <dbReference type="Proteomes" id="UP001652432"/>
    </source>
</evidence>
<evidence type="ECO:0000259" key="12">
    <source>
        <dbReference type="Pfam" id="PF08245"/>
    </source>
</evidence>
<dbReference type="PANTHER" id="PTHR11136">
    <property type="entry name" value="FOLYLPOLYGLUTAMATE SYNTHASE-RELATED"/>
    <property type="match status" value="1"/>
</dbReference>
<dbReference type="EMBL" id="JAOQKJ010000015">
    <property type="protein sequence ID" value="MCU6745672.1"/>
    <property type="molecule type" value="Genomic_DNA"/>
</dbReference>
<keyword evidence="14" id="KW-1185">Reference proteome</keyword>
<sequence>MQTDEKKMMTYQETMDYIDSLQSGGIVPGLDNIRALCEKLGNPQDALSFVHIAGTNGKGSVLCLVSSVLKQAGYRTGRYISPTIFDYRERFQIGERPISKKDLCLYMTRLKKACEELKAEGNRQPTPFEVETALAFLYFKEKDCDIVVLETGMGGRLDATNIIQNTLVAVFASISLDHMRFLGNTLAEIAREKAGIIKPGCSAVSAPQKEEVLSVLKAACEKQKVSLDVADPGSLKKIKSTIKGQRFSYGKYQDLMVTLAGRYQLDNALTALLALQQLSEKGFPVKEKDIYKGFAEGTWPGRFEVIGQKPLFIADGAHNRDGAARLADSIGFYFTNKRIIYIIGMLRDKEQEEILKVTCPYAEQILTVSTEGSRGLTSYELALKAKGFHQNVTCTDSVEEAIELAYLMADKDTVIVAFGSLSYLGKLITAVRNGKKGQAVKHG</sequence>
<dbReference type="InterPro" id="IPR036565">
    <property type="entry name" value="Mur-like_cat_sf"/>
</dbReference>